<feature type="compositionally biased region" description="Gly residues" evidence="9">
    <location>
        <begin position="173"/>
        <end position="183"/>
    </location>
</feature>
<feature type="transmembrane region" description="Helical" evidence="8">
    <location>
        <begin position="465"/>
        <end position="485"/>
    </location>
</feature>
<sequence>MASEEVSTQLEAAPNVQCLPPINCWACGVLVQIPYTNGDPALMFRCGWCSAVSEAAPNAGAHLHHRPRWRGPWRALMRMLTKLSYTVVLLVLALIGSIVAPGVGFVLPRVATSPPAWLLHIAISYALTVGVLFNYLAATFTTPGTVTECCADLPPAFRPQAACGAADASSSISGGGASGGGESGRSSPDGGREGHRGQVGSDGERSGGGGGAAGERSGGGDARTGLVPGDGAVGAAAVGPGLGAAAVGQGGNGGGGGGGGGGPDGRADGRPPAAVEAAALDGAVVVSDGGTGGGAICSDDNAAAAAAAAPLQQSGSAHPAQLVPQFSYSHLRYCWPCRGPQTRGSHHCYACGRCVVDQDHHCPFIANCVGRANLRNFISFLAFTVIAMSYSTAMSAWLLIRDRDDAAEALDTAAATARRARTAAAAAAAGGGRLSRWLVPMTSRADALVTFGLTALSRAPLHLTAAAYILLMSVAVFVAVGTLLAQTVRHAVHVVDGVDPAAAQRVARHHLHPASDAAALIEEADEAPGRGGWRDTVRILRTVMCGSGCGGGAWLWVWPLWGPPPGVLLAPAPAGAGAPQQRQQPYKSTAWSGGGVSGAQGRSKAKTQ</sequence>
<gene>
    <name evidence="11" type="primary">PLEST009367</name>
    <name evidence="11" type="ORF">PLESTB_001786800</name>
</gene>
<keyword evidence="3 8" id="KW-0808">Transferase</keyword>
<reference evidence="11 12" key="1">
    <citation type="journal article" date="2023" name="Commun. Biol.">
        <title>Reorganization of the ancestral sex-determining regions during the evolution of trioecy in Pleodorina starrii.</title>
        <authorList>
            <person name="Takahashi K."/>
            <person name="Suzuki S."/>
            <person name="Kawai-Toyooka H."/>
            <person name="Yamamoto K."/>
            <person name="Hamaji T."/>
            <person name="Ootsuki R."/>
            <person name="Yamaguchi H."/>
            <person name="Kawachi M."/>
            <person name="Higashiyama T."/>
            <person name="Nozaki H."/>
        </authorList>
    </citation>
    <scope>NUCLEOTIDE SEQUENCE [LARGE SCALE GENOMIC DNA]</scope>
    <source>
        <strain evidence="11 12">NIES-4479</strain>
    </source>
</reference>
<comment type="similarity">
    <text evidence="2 8">Belongs to the DHHC palmitoyltransferase family.</text>
</comment>
<dbReference type="InterPro" id="IPR001594">
    <property type="entry name" value="Palmitoyltrfase_DHHC"/>
</dbReference>
<evidence type="ECO:0000313" key="12">
    <source>
        <dbReference type="Proteomes" id="UP001165080"/>
    </source>
</evidence>
<evidence type="ECO:0000256" key="9">
    <source>
        <dbReference type="SAM" id="MobiDB-lite"/>
    </source>
</evidence>
<feature type="region of interest" description="Disordered" evidence="9">
    <location>
        <begin position="571"/>
        <end position="608"/>
    </location>
</feature>
<keyword evidence="5 8" id="KW-1133">Transmembrane helix</keyword>
<dbReference type="Proteomes" id="UP001165080">
    <property type="component" value="Unassembled WGS sequence"/>
</dbReference>
<feature type="region of interest" description="Disordered" evidence="9">
    <location>
        <begin position="168"/>
        <end position="227"/>
    </location>
</feature>
<comment type="caution">
    <text evidence="11">The sequence shown here is derived from an EMBL/GenBank/DDBJ whole genome shotgun (WGS) entry which is preliminary data.</text>
</comment>
<dbReference type="EMBL" id="BRXU01000049">
    <property type="protein sequence ID" value="GLC61650.1"/>
    <property type="molecule type" value="Genomic_DNA"/>
</dbReference>
<dbReference type="GO" id="GO:0019706">
    <property type="term" value="F:protein-cysteine S-palmitoyltransferase activity"/>
    <property type="evidence" value="ECO:0007669"/>
    <property type="project" value="UniProtKB-EC"/>
</dbReference>
<name>A0A9W6FAC3_9CHLO</name>
<feature type="domain" description="Palmitoyltransferase DHHC" evidence="10">
    <location>
        <begin position="330"/>
        <end position="407"/>
    </location>
</feature>
<feature type="transmembrane region" description="Helical" evidence="8">
    <location>
        <begin position="380"/>
        <end position="400"/>
    </location>
</feature>
<comment type="subcellular location">
    <subcellularLocation>
        <location evidence="1">Membrane</location>
        <topology evidence="1">Multi-pass membrane protein</topology>
    </subcellularLocation>
</comment>
<accession>A0A9W6FAC3</accession>
<evidence type="ECO:0000256" key="1">
    <source>
        <dbReference type="ARBA" id="ARBA00004141"/>
    </source>
</evidence>
<evidence type="ECO:0000313" key="11">
    <source>
        <dbReference type="EMBL" id="GLC61650.1"/>
    </source>
</evidence>
<evidence type="ECO:0000256" key="4">
    <source>
        <dbReference type="ARBA" id="ARBA00022692"/>
    </source>
</evidence>
<evidence type="ECO:0000256" key="3">
    <source>
        <dbReference type="ARBA" id="ARBA00022679"/>
    </source>
</evidence>
<comment type="catalytic activity">
    <reaction evidence="8">
        <text>L-cysteinyl-[protein] + hexadecanoyl-CoA = S-hexadecanoyl-L-cysteinyl-[protein] + CoA</text>
        <dbReference type="Rhea" id="RHEA:36683"/>
        <dbReference type="Rhea" id="RHEA-COMP:10131"/>
        <dbReference type="Rhea" id="RHEA-COMP:11032"/>
        <dbReference type="ChEBI" id="CHEBI:29950"/>
        <dbReference type="ChEBI" id="CHEBI:57287"/>
        <dbReference type="ChEBI" id="CHEBI:57379"/>
        <dbReference type="ChEBI" id="CHEBI:74151"/>
        <dbReference type="EC" id="2.3.1.225"/>
    </reaction>
</comment>
<keyword evidence="4 8" id="KW-0812">Transmembrane</keyword>
<keyword evidence="12" id="KW-1185">Reference proteome</keyword>
<feature type="transmembrane region" description="Helical" evidence="8">
    <location>
        <begin position="83"/>
        <end position="105"/>
    </location>
</feature>
<evidence type="ECO:0000256" key="2">
    <source>
        <dbReference type="ARBA" id="ARBA00008574"/>
    </source>
</evidence>
<evidence type="ECO:0000256" key="8">
    <source>
        <dbReference type="RuleBase" id="RU079119"/>
    </source>
</evidence>
<dbReference type="InterPro" id="IPR039859">
    <property type="entry name" value="PFA4/ZDH16/20/ERF2-like"/>
</dbReference>
<feature type="compositionally biased region" description="Gly residues" evidence="9">
    <location>
        <begin position="206"/>
        <end position="222"/>
    </location>
</feature>
<dbReference type="AlphaFoldDB" id="A0A9W6FAC3"/>
<evidence type="ECO:0000256" key="6">
    <source>
        <dbReference type="ARBA" id="ARBA00023136"/>
    </source>
</evidence>
<dbReference type="EC" id="2.3.1.225" evidence="8"/>
<protein>
    <recommendedName>
        <fullName evidence="8">S-acyltransferase</fullName>
        <ecNumber evidence="8">2.3.1.225</ecNumber>
    </recommendedName>
    <alternativeName>
        <fullName evidence="8">Palmitoyltransferase</fullName>
    </alternativeName>
</protein>
<evidence type="ECO:0000256" key="7">
    <source>
        <dbReference type="ARBA" id="ARBA00023315"/>
    </source>
</evidence>
<keyword evidence="7 8" id="KW-0012">Acyltransferase</keyword>
<keyword evidence="6 8" id="KW-0472">Membrane</keyword>
<dbReference type="PANTHER" id="PTHR12246">
    <property type="entry name" value="PALMITOYLTRANSFERASE ZDHHC16"/>
    <property type="match status" value="1"/>
</dbReference>
<feature type="compositionally biased region" description="Polar residues" evidence="9">
    <location>
        <begin position="580"/>
        <end position="591"/>
    </location>
</feature>
<feature type="transmembrane region" description="Helical" evidence="8">
    <location>
        <begin position="117"/>
        <end position="137"/>
    </location>
</feature>
<evidence type="ECO:0000256" key="5">
    <source>
        <dbReference type="ARBA" id="ARBA00022989"/>
    </source>
</evidence>
<dbReference type="Pfam" id="PF01529">
    <property type="entry name" value="DHHC"/>
    <property type="match status" value="1"/>
</dbReference>
<comment type="domain">
    <text evidence="8">The DHHC domain is required for palmitoyltransferase activity.</text>
</comment>
<dbReference type="PROSITE" id="PS50216">
    <property type="entry name" value="DHHC"/>
    <property type="match status" value="1"/>
</dbReference>
<organism evidence="11 12">
    <name type="scientific">Pleodorina starrii</name>
    <dbReference type="NCBI Taxonomy" id="330485"/>
    <lineage>
        <taxon>Eukaryota</taxon>
        <taxon>Viridiplantae</taxon>
        <taxon>Chlorophyta</taxon>
        <taxon>core chlorophytes</taxon>
        <taxon>Chlorophyceae</taxon>
        <taxon>CS clade</taxon>
        <taxon>Chlamydomonadales</taxon>
        <taxon>Volvocaceae</taxon>
        <taxon>Pleodorina</taxon>
    </lineage>
</organism>
<evidence type="ECO:0000259" key="10">
    <source>
        <dbReference type="Pfam" id="PF01529"/>
    </source>
</evidence>
<dbReference type="GO" id="GO:0016020">
    <property type="term" value="C:membrane"/>
    <property type="evidence" value="ECO:0007669"/>
    <property type="project" value="UniProtKB-SubCell"/>
</dbReference>
<proteinExistence type="inferred from homology"/>